<comment type="pathway">
    <text evidence="1">Protein modification; protein neddylation.</text>
</comment>
<evidence type="ECO:0000256" key="2">
    <source>
        <dbReference type="ARBA" id="ARBA00022679"/>
    </source>
</evidence>
<evidence type="ECO:0000256" key="7">
    <source>
        <dbReference type="PROSITE-ProRule" id="PRU10133"/>
    </source>
</evidence>
<dbReference type="PROSITE" id="PS00183">
    <property type="entry name" value="UBC_1"/>
    <property type="match status" value="1"/>
</dbReference>
<accession>C1MVB3</accession>
<keyword evidence="4 8" id="KW-0833">Ubl conjugation pathway</keyword>
<evidence type="ECO:0000256" key="3">
    <source>
        <dbReference type="ARBA" id="ARBA00022741"/>
    </source>
</evidence>
<keyword evidence="5 8" id="KW-0067">ATP-binding</keyword>
<dbReference type="InterPro" id="IPR023313">
    <property type="entry name" value="UBQ-conjugating_AS"/>
</dbReference>
<dbReference type="SMART" id="SM00212">
    <property type="entry name" value="UBCc"/>
    <property type="match status" value="1"/>
</dbReference>
<evidence type="ECO:0000256" key="5">
    <source>
        <dbReference type="ARBA" id="ARBA00022840"/>
    </source>
</evidence>
<feature type="domain" description="UBC core" evidence="9">
    <location>
        <begin position="1"/>
        <end position="143"/>
    </location>
</feature>
<dbReference type="InterPro" id="IPR000608">
    <property type="entry name" value="UBC"/>
</dbReference>
<dbReference type="GO" id="GO:0005524">
    <property type="term" value="F:ATP binding"/>
    <property type="evidence" value="ECO:0007669"/>
    <property type="project" value="UniProtKB-UniRule"/>
</dbReference>
<comment type="similarity">
    <text evidence="8">Belongs to the ubiquitin-conjugating enzyme family.</text>
</comment>
<evidence type="ECO:0000256" key="6">
    <source>
        <dbReference type="ARBA" id="ARBA00058311"/>
    </source>
</evidence>
<dbReference type="Gene3D" id="3.10.110.10">
    <property type="entry name" value="Ubiquitin Conjugating Enzyme"/>
    <property type="match status" value="1"/>
</dbReference>
<keyword evidence="2" id="KW-0808">Transferase</keyword>
<evidence type="ECO:0000256" key="4">
    <source>
        <dbReference type="ARBA" id="ARBA00022786"/>
    </source>
</evidence>
<dbReference type="CDD" id="cd23794">
    <property type="entry name" value="UBCc_UBE2F_UBE2M"/>
    <property type="match status" value="1"/>
</dbReference>
<dbReference type="Pfam" id="PF00179">
    <property type="entry name" value="UQ_con"/>
    <property type="match status" value="1"/>
</dbReference>
<reference evidence="10 11" key="1">
    <citation type="journal article" date="2009" name="Science">
        <title>Green evolution and dynamic adaptations revealed by genomes of the marine picoeukaryotes Micromonas.</title>
        <authorList>
            <person name="Worden A.Z."/>
            <person name="Lee J.H."/>
            <person name="Mock T."/>
            <person name="Rouze P."/>
            <person name="Simmons M.P."/>
            <person name="Aerts A.L."/>
            <person name="Allen A.E."/>
            <person name="Cuvelier M.L."/>
            <person name="Derelle E."/>
            <person name="Everett M.V."/>
            <person name="Foulon E."/>
            <person name="Grimwood J."/>
            <person name="Gundlach H."/>
            <person name="Henrissat B."/>
            <person name="Napoli C."/>
            <person name="McDonald S.M."/>
            <person name="Parker M.S."/>
            <person name="Rombauts S."/>
            <person name="Salamov A."/>
            <person name="Von Dassow P."/>
            <person name="Badger J.H."/>
            <person name="Coutinho P.M."/>
            <person name="Demir E."/>
            <person name="Dubchak I."/>
            <person name="Gentemann C."/>
            <person name="Eikrem W."/>
            <person name="Gready J.E."/>
            <person name="John U."/>
            <person name="Lanier W."/>
            <person name="Lindquist E.A."/>
            <person name="Lucas S."/>
            <person name="Mayer K.F."/>
            <person name="Moreau H."/>
            <person name="Not F."/>
            <person name="Otillar R."/>
            <person name="Panaud O."/>
            <person name="Pangilinan J."/>
            <person name="Paulsen I."/>
            <person name="Piegu B."/>
            <person name="Poliakov A."/>
            <person name="Robbens S."/>
            <person name="Schmutz J."/>
            <person name="Toulza E."/>
            <person name="Wyss T."/>
            <person name="Zelensky A."/>
            <person name="Zhou K."/>
            <person name="Armbrust E.V."/>
            <person name="Bhattacharya D."/>
            <person name="Goodenough U.W."/>
            <person name="Van de Peer Y."/>
            <person name="Grigoriev I.V."/>
        </authorList>
    </citation>
    <scope>NUCLEOTIDE SEQUENCE [LARGE SCALE GENOMIC DNA]</scope>
    <source>
        <strain evidence="10 11">CCMP1545</strain>
    </source>
</reference>
<comment type="function">
    <text evidence="6">Accepts the ubiquitin-like protein NEDD8/RUB1 from the ECR1-AXR1 E1 complex and catalyzes its covalent attachment to other proteins.</text>
</comment>
<keyword evidence="3 8" id="KW-0547">Nucleotide-binding</keyword>
<dbReference type="EMBL" id="GG663740">
    <property type="protein sequence ID" value="EEH56477.1"/>
    <property type="molecule type" value="Genomic_DNA"/>
</dbReference>
<dbReference type="GeneID" id="9685077"/>
<organism evidence="11">
    <name type="scientific">Micromonas pusilla (strain CCMP1545)</name>
    <name type="common">Picoplanktonic green alga</name>
    <dbReference type="NCBI Taxonomy" id="564608"/>
    <lineage>
        <taxon>Eukaryota</taxon>
        <taxon>Viridiplantae</taxon>
        <taxon>Chlorophyta</taxon>
        <taxon>Mamiellophyceae</taxon>
        <taxon>Mamiellales</taxon>
        <taxon>Mamiellaceae</taxon>
        <taxon>Micromonas</taxon>
    </lineage>
</organism>
<dbReference type="InterPro" id="IPR050113">
    <property type="entry name" value="Ub_conjugating_enzyme"/>
</dbReference>
<gene>
    <name evidence="10" type="ORF">MICPUCDRAFT_59129</name>
</gene>
<evidence type="ECO:0000256" key="8">
    <source>
        <dbReference type="RuleBase" id="RU362109"/>
    </source>
</evidence>
<feature type="active site" description="Glycyl thioester intermediate" evidence="7">
    <location>
        <position position="81"/>
    </location>
</feature>
<protein>
    <submittedName>
        <fullName evidence="10">Predicted protein</fullName>
    </submittedName>
</protein>
<dbReference type="FunFam" id="3.10.110.10:FF:000005">
    <property type="entry name" value="NEDD8-conjugating enzyme Ubc12"/>
    <property type="match status" value="1"/>
</dbReference>
<evidence type="ECO:0000313" key="10">
    <source>
        <dbReference type="EMBL" id="EEH56477.1"/>
    </source>
</evidence>
<dbReference type="eggNOG" id="KOG0420">
    <property type="taxonomic scope" value="Eukaryota"/>
</dbReference>
<sequence>MRLAKDISELTLSPSISVDFPDGKDKLLDFIVTIRPEDGFYRGGVFRFSFAVPGTYPHEPPKVKCLAKVYHPNLDHDGNVCLNILREDWKPVLSVSSCVYGLTFLFSDPNPDDPLNKEAAKEMTESPRQFEQNVRRSMQGGYVGGTTFSNVTR</sequence>
<keyword evidence="11" id="KW-1185">Reference proteome</keyword>
<dbReference type="STRING" id="564608.C1MVB3"/>
<name>C1MVB3_MICPC</name>
<dbReference type="PANTHER" id="PTHR24067">
    <property type="entry name" value="UBIQUITIN-CONJUGATING ENZYME E2"/>
    <property type="match status" value="1"/>
</dbReference>
<dbReference type="AlphaFoldDB" id="C1MVB3"/>
<evidence type="ECO:0000313" key="11">
    <source>
        <dbReference type="Proteomes" id="UP000001876"/>
    </source>
</evidence>
<evidence type="ECO:0000256" key="1">
    <source>
        <dbReference type="ARBA" id="ARBA00005032"/>
    </source>
</evidence>
<dbReference type="InterPro" id="IPR016135">
    <property type="entry name" value="UBQ-conjugating_enzyme/RWD"/>
</dbReference>
<dbReference type="Proteomes" id="UP000001876">
    <property type="component" value="Unassembled WGS sequence"/>
</dbReference>
<dbReference type="GO" id="GO:0019788">
    <property type="term" value="F:NEDD8 transferase activity"/>
    <property type="evidence" value="ECO:0007669"/>
    <property type="project" value="UniProtKB-ARBA"/>
</dbReference>
<dbReference type="SUPFAM" id="SSF54495">
    <property type="entry name" value="UBC-like"/>
    <property type="match status" value="1"/>
</dbReference>
<dbReference type="OrthoDB" id="10249039at2759"/>
<evidence type="ECO:0000259" key="9">
    <source>
        <dbReference type="PROSITE" id="PS50127"/>
    </source>
</evidence>
<proteinExistence type="inferred from homology"/>
<dbReference type="PROSITE" id="PS50127">
    <property type="entry name" value="UBC_2"/>
    <property type="match status" value="1"/>
</dbReference>
<dbReference type="RefSeq" id="XP_003059345.1">
    <property type="nucleotide sequence ID" value="XM_003059299.1"/>
</dbReference>
<dbReference type="KEGG" id="mpp:MICPUCDRAFT_59129"/>
<dbReference type="OMA" id="NIDERGN"/>